<feature type="signal peptide" evidence="8">
    <location>
        <begin position="1"/>
        <end position="18"/>
    </location>
</feature>
<dbReference type="Proteomes" id="UP000002774">
    <property type="component" value="Chromosome"/>
</dbReference>
<evidence type="ECO:0000256" key="6">
    <source>
        <dbReference type="ARBA" id="ARBA00023136"/>
    </source>
</evidence>
<evidence type="ECO:0000256" key="1">
    <source>
        <dbReference type="ARBA" id="ARBA00004571"/>
    </source>
</evidence>
<dbReference type="PANTHER" id="PTHR35093:SF8">
    <property type="entry name" value="OUTER MEMBRANE PROTEIN NMB0088-RELATED"/>
    <property type="match status" value="1"/>
</dbReference>
<keyword evidence="4" id="KW-0812">Transmembrane</keyword>
<keyword evidence="10" id="KW-1185">Reference proteome</keyword>
<dbReference type="AlphaFoldDB" id="H1Y536"/>
<comment type="similarity">
    <text evidence="2">Belongs to the OmpP1/FadL family.</text>
</comment>
<evidence type="ECO:0000256" key="2">
    <source>
        <dbReference type="ARBA" id="ARBA00008163"/>
    </source>
</evidence>
<dbReference type="GO" id="GO:0009279">
    <property type="term" value="C:cell outer membrane"/>
    <property type="evidence" value="ECO:0007669"/>
    <property type="project" value="UniProtKB-SubCell"/>
</dbReference>
<sequence length="406" mass="44022">MRRVLLIGLALLPVMAMAQGFQVNLHGQKQVGMGNTGTGIVQDGASILFNPGAVAMLPENYIQGGISPLVFQSAFQSTGSSQYFNNKNEIATPFTFYAAWGPKASFWKIGLGVYTPFGGLTNWGNTWDGKYALESLNLKAIYFQPTLSVKLADFLSIGGGFVYDYGSVDLQRGLPVSSDAAIDIKGHGHGYGWNAGIYIKTEVGMTVGITHRSNANTSINNGDVTYSGTIPASIKATQFPDGTKFNAAIDLPSTTSVGFGFYPTNKWTIGVDLNYVRWRSYKSLDFNFSQSVGGSTFSSSARNYKDAYDFRGGAEYKATQAFALRFGGGYATTSVRDGYVTPEAPDANRVYGTVGLGYTLAKKLDIDFAFEYEHLMNRTQTNIESGLSGTFKTDVWIPGISLAYHW</sequence>
<evidence type="ECO:0000256" key="8">
    <source>
        <dbReference type="SAM" id="SignalP"/>
    </source>
</evidence>
<gene>
    <name evidence="9" type="ORF">Mucpa_4489</name>
</gene>
<dbReference type="RefSeq" id="WP_008509442.1">
    <property type="nucleotide sequence ID" value="NZ_CM001403.1"/>
</dbReference>
<dbReference type="Gene3D" id="2.40.160.60">
    <property type="entry name" value="Outer membrane protein transport protein (OMPP1/FadL/TodX)"/>
    <property type="match status" value="1"/>
</dbReference>
<dbReference type="HOGENOM" id="CLU_035981_2_0_10"/>
<keyword evidence="5 8" id="KW-0732">Signal</keyword>
<evidence type="ECO:0000313" key="10">
    <source>
        <dbReference type="Proteomes" id="UP000002774"/>
    </source>
</evidence>
<dbReference type="Pfam" id="PF03349">
    <property type="entry name" value="Toluene_X"/>
    <property type="match status" value="1"/>
</dbReference>
<dbReference type="SUPFAM" id="SSF56935">
    <property type="entry name" value="Porins"/>
    <property type="match status" value="1"/>
</dbReference>
<dbReference type="GO" id="GO:0015483">
    <property type="term" value="F:long-chain fatty acid transporting porin activity"/>
    <property type="evidence" value="ECO:0007669"/>
    <property type="project" value="TreeGrafter"/>
</dbReference>
<evidence type="ECO:0000256" key="3">
    <source>
        <dbReference type="ARBA" id="ARBA00022452"/>
    </source>
</evidence>
<reference evidence="9" key="1">
    <citation type="submission" date="2011-09" db="EMBL/GenBank/DDBJ databases">
        <title>The permanent draft genome of Mucilaginibacter paludis DSM 18603.</title>
        <authorList>
            <consortium name="US DOE Joint Genome Institute (JGI-PGF)"/>
            <person name="Lucas S."/>
            <person name="Han J."/>
            <person name="Lapidus A."/>
            <person name="Bruce D."/>
            <person name="Goodwin L."/>
            <person name="Pitluck S."/>
            <person name="Peters L."/>
            <person name="Kyrpides N."/>
            <person name="Mavromatis K."/>
            <person name="Ivanova N."/>
            <person name="Mikhailova N."/>
            <person name="Held B."/>
            <person name="Detter J.C."/>
            <person name="Tapia R."/>
            <person name="Han C."/>
            <person name="Land M."/>
            <person name="Hauser L."/>
            <person name="Markowitz V."/>
            <person name="Cheng J.-F."/>
            <person name="Hugenholtz P."/>
            <person name="Woyke T."/>
            <person name="Wu D."/>
            <person name="Tindall B."/>
            <person name="Brambilla E."/>
            <person name="Klenk H.-P."/>
            <person name="Eisen J.A."/>
        </authorList>
    </citation>
    <scope>NUCLEOTIDE SEQUENCE [LARGE SCALE GENOMIC DNA]</scope>
    <source>
        <strain evidence="9">DSM 18603</strain>
    </source>
</reference>
<dbReference type="EMBL" id="CM001403">
    <property type="protein sequence ID" value="EHQ28579.1"/>
    <property type="molecule type" value="Genomic_DNA"/>
</dbReference>
<dbReference type="PANTHER" id="PTHR35093">
    <property type="entry name" value="OUTER MEMBRANE PROTEIN NMB0088-RELATED"/>
    <property type="match status" value="1"/>
</dbReference>
<dbReference type="eggNOG" id="COG2067">
    <property type="taxonomic scope" value="Bacteria"/>
</dbReference>
<organism evidence="9 10">
    <name type="scientific">Mucilaginibacter paludis DSM 18603</name>
    <dbReference type="NCBI Taxonomy" id="714943"/>
    <lineage>
        <taxon>Bacteria</taxon>
        <taxon>Pseudomonadati</taxon>
        <taxon>Bacteroidota</taxon>
        <taxon>Sphingobacteriia</taxon>
        <taxon>Sphingobacteriales</taxon>
        <taxon>Sphingobacteriaceae</taxon>
        <taxon>Mucilaginibacter</taxon>
    </lineage>
</organism>
<accession>H1Y536</accession>
<proteinExistence type="inferred from homology"/>
<dbReference type="STRING" id="714943.Mucpa_4489"/>
<keyword evidence="6" id="KW-0472">Membrane</keyword>
<feature type="chain" id="PRO_5003557463" evidence="8">
    <location>
        <begin position="19"/>
        <end position="406"/>
    </location>
</feature>
<evidence type="ECO:0000256" key="5">
    <source>
        <dbReference type="ARBA" id="ARBA00022729"/>
    </source>
</evidence>
<keyword evidence="3" id="KW-1134">Transmembrane beta strand</keyword>
<name>H1Y536_9SPHI</name>
<evidence type="ECO:0000256" key="7">
    <source>
        <dbReference type="ARBA" id="ARBA00023237"/>
    </source>
</evidence>
<dbReference type="InterPro" id="IPR005017">
    <property type="entry name" value="OMPP1/FadL/TodX"/>
</dbReference>
<evidence type="ECO:0000256" key="4">
    <source>
        <dbReference type="ARBA" id="ARBA00022692"/>
    </source>
</evidence>
<comment type="subcellular location">
    <subcellularLocation>
        <location evidence="1">Cell outer membrane</location>
        <topology evidence="1">Multi-pass membrane protein</topology>
    </subcellularLocation>
</comment>
<evidence type="ECO:0000313" key="9">
    <source>
        <dbReference type="EMBL" id="EHQ28579.1"/>
    </source>
</evidence>
<keyword evidence="7" id="KW-0998">Cell outer membrane</keyword>
<protein>
    <submittedName>
        <fullName evidence="9">Membrane protein involved in aromatic hydrocarbon degradation</fullName>
    </submittedName>
</protein>